<dbReference type="InterPro" id="IPR003425">
    <property type="entry name" value="CCB3/YggT"/>
</dbReference>
<proteinExistence type="inferred from homology"/>
<sequence length="91" mass="10924">MWIIIRALGYFVEFLELMILIRVIMSWIPNARYSRFYDTIYSITEPILEPIRELMFRYFNTGPIDISPIIAYFLIKIVYLILVRILIGVVF</sequence>
<evidence type="ECO:0000256" key="2">
    <source>
        <dbReference type="SAM" id="Phobius"/>
    </source>
</evidence>
<evidence type="ECO:0000313" key="3">
    <source>
        <dbReference type="EMBL" id="SHH11763.1"/>
    </source>
</evidence>
<organism evidence="3 4">
    <name type="scientific">Tepidibacter thalassicus DSM 15285</name>
    <dbReference type="NCBI Taxonomy" id="1123350"/>
    <lineage>
        <taxon>Bacteria</taxon>
        <taxon>Bacillati</taxon>
        <taxon>Bacillota</taxon>
        <taxon>Clostridia</taxon>
        <taxon>Peptostreptococcales</taxon>
        <taxon>Peptostreptococcaceae</taxon>
        <taxon>Tepidibacter</taxon>
    </lineage>
</organism>
<dbReference type="STRING" id="1123350.SAMN02744040_00859"/>
<dbReference type="PANTHER" id="PTHR33219:SF14">
    <property type="entry name" value="PROTEIN COFACTOR ASSEMBLY OF COMPLEX C SUBUNIT B CCB3, CHLOROPLASTIC-RELATED"/>
    <property type="match status" value="1"/>
</dbReference>
<dbReference type="Pfam" id="PF02325">
    <property type="entry name" value="CCB3_YggT"/>
    <property type="match status" value="1"/>
</dbReference>
<reference evidence="4" key="1">
    <citation type="submission" date="2016-11" db="EMBL/GenBank/DDBJ databases">
        <authorList>
            <person name="Varghese N."/>
            <person name="Submissions S."/>
        </authorList>
    </citation>
    <scope>NUCLEOTIDE SEQUENCE [LARGE SCALE GENOMIC DNA]</scope>
    <source>
        <strain evidence="4">DSM 15285</strain>
    </source>
</reference>
<keyword evidence="2" id="KW-0812">Transmembrane</keyword>
<evidence type="ECO:0000256" key="1">
    <source>
        <dbReference type="ARBA" id="ARBA00010894"/>
    </source>
</evidence>
<feature type="transmembrane region" description="Helical" evidence="2">
    <location>
        <begin position="7"/>
        <end position="28"/>
    </location>
</feature>
<dbReference type="RefSeq" id="WP_072723995.1">
    <property type="nucleotide sequence ID" value="NZ_FQXH01000008.1"/>
</dbReference>
<dbReference type="GO" id="GO:0016020">
    <property type="term" value="C:membrane"/>
    <property type="evidence" value="ECO:0007669"/>
    <property type="project" value="InterPro"/>
</dbReference>
<keyword evidence="2" id="KW-0472">Membrane</keyword>
<feature type="transmembrane region" description="Helical" evidence="2">
    <location>
        <begin position="69"/>
        <end position="90"/>
    </location>
</feature>
<keyword evidence="4" id="KW-1185">Reference proteome</keyword>
<dbReference type="Proteomes" id="UP000242520">
    <property type="component" value="Unassembled WGS sequence"/>
</dbReference>
<protein>
    <submittedName>
        <fullName evidence="3">YggT family protein</fullName>
    </submittedName>
</protein>
<dbReference type="EMBL" id="FQXH01000008">
    <property type="protein sequence ID" value="SHH11763.1"/>
    <property type="molecule type" value="Genomic_DNA"/>
</dbReference>
<dbReference type="AlphaFoldDB" id="A0A1M5QE21"/>
<dbReference type="OrthoDB" id="283553at2"/>
<gene>
    <name evidence="3" type="ORF">SAMN02744040_00859</name>
</gene>
<evidence type="ECO:0000313" key="4">
    <source>
        <dbReference type="Proteomes" id="UP000242520"/>
    </source>
</evidence>
<dbReference type="PANTHER" id="PTHR33219">
    <property type="entry name" value="YLMG HOMOLOG PROTEIN 2, CHLOROPLASTIC"/>
    <property type="match status" value="1"/>
</dbReference>
<comment type="similarity">
    <text evidence="1">Belongs to the YggT family.</text>
</comment>
<accession>A0A1M5QE21</accession>
<keyword evidence="2" id="KW-1133">Transmembrane helix</keyword>
<name>A0A1M5QE21_9FIRM</name>